<dbReference type="EMBL" id="BSEN01000006">
    <property type="protein sequence ID" value="GLJ76228.1"/>
    <property type="molecule type" value="Genomic_DNA"/>
</dbReference>
<keyword evidence="3" id="KW-1185">Reference proteome</keyword>
<feature type="transmembrane region" description="Helical" evidence="1">
    <location>
        <begin position="72"/>
        <end position="101"/>
    </location>
</feature>
<evidence type="ECO:0000313" key="3">
    <source>
        <dbReference type="Proteomes" id="UP001142372"/>
    </source>
</evidence>
<keyword evidence="1" id="KW-1133">Transmembrane helix</keyword>
<protein>
    <submittedName>
        <fullName evidence="2">Uncharacterized protein</fullName>
    </submittedName>
</protein>
<feature type="transmembrane region" description="Helical" evidence="1">
    <location>
        <begin position="45"/>
        <end position="65"/>
    </location>
</feature>
<organism evidence="2 3">
    <name type="scientific">Leifsonia poae</name>
    <dbReference type="NCBI Taxonomy" id="110933"/>
    <lineage>
        <taxon>Bacteria</taxon>
        <taxon>Bacillati</taxon>
        <taxon>Actinomycetota</taxon>
        <taxon>Actinomycetes</taxon>
        <taxon>Micrococcales</taxon>
        <taxon>Microbacteriaceae</taxon>
        <taxon>Leifsonia</taxon>
    </lineage>
</organism>
<reference evidence="2" key="1">
    <citation type="journal article" date="2014" name="Int. J. Syst. Evol. Microbiol.">
        <title>Complete genome sequence of Corynebacterium casei LMG S-19264T (=DSM 44701T), isolated from a smear-ripened cheese.</title>
        <authorList>
            <consortium name="US DOE Joint Genome Institute (JGI-PGF)"/>
            <person name="Walter F."/>
            <person name="Albersmeier A."/>
            <person name="Kalinowski J."/>
            <person name="Ruckert C."/>
        </authorList>
    </citation>
    <scope>NUCLEOTIDE SEQUENCE</scope>
    <source>
        <strain evidence="2">VKM Ac-1401</strain>
    </source>
</reference>
<evidence type="ECO:0000256" key="1">
    <source>
        <dbReference type="SAM" id="Phobius"/>
    </source>
</evidence>
<comment type="caution">
    <text evidence="2">The sequence shown here is derived from an EMBL/GenBank/DDBJ whole genome shotgun (WGS) entry which is preliminary data.</text>
</comment>
<keyword evidence="1" id="KW-0472">Membrane</keyword>
<sequence>MTDAGVQVAQRGQGLLWVMRILSAIVLVATGGIHLYLIFNGVGGLLGVLFTLNAIAGIVLGIGMLTLHRGLLALATVLSLLFIIASLIALLLALTVGLFGITETWTFTLVPETVIIEAIGVVVLAITSVVVLRARRAG</sequence>
<gene>
    <name evidence="2" type="ORF">GCM10017584_18020</name>
</gene>
<dbReference type="Proteomes" id="UP001142372">
    <property type="component" value="Unassembled WGS sequence"/>
</dbReference>
<feature type="transmembrane region" description="Helical" evidence="1">
    <location>
        <begin position="21"/>
        <end position="39"/>
    </location>
</feature>
<proteinExistence type="predicted"/>
<dbReference type="RefSeq" id="WP_271176887.1">
    <property type="nucleotide sequence ID" value="NZ_BAAAJO010000005.1"/>
</dbReference>
<evidence type="ECO:0000313" key="2">
    <source>
        <dbReference type="EMBL" id="GLJ76228.1"/>
    </source>
</evidence>
<accession>A0A9W6LZG8</accession>
<reference evidence="2" key="2">
    <citation type="submission" date="2023-01" db="EMBL/GenBank/DDBJ databases">
        <authorList>
            <person name="Sun Q."/>
            <person name="Evtushenko L."/>
        </authorList>
    </citation>
    <scope>NUCLEOTIDE SEQUENCE</scope>
    <source>
        <strain evidence="2">VKM Ac-1401</strain>
    </source>
</reference>
<feature type="transmembrane region" description="Helical" evidence="1">
    <location>
        <begin position="113"/>
        <end position="132"/>
    </location>
</feature>
<keyword evidence="1" id="KW-0812">Transmembrane</keyword>
<name>A0A9W6LZG8_9MICO</name>
<dbReference type="AlphaFoldDB" id="A0A9W6LZG8"/>